<dbReference type="Pfam" id="PF00462">
    <property type="entry name" value="Glutaredoxin"/>
    <property type="match status" value="1"/>
</dbReference>
<evidence type="ECO:0000259" key="2">
    <source>
        <dbReference type="Pfam" id="PF00462"/>
    </source>
</evidence>
<feature type="domain" description="Glutaredoxin" evidence="2">
    <location>
        <begin position="67"/>
        <end position="116"/>
    </location>
</feature>
<evidence type="ECO:0000256" key="1">
    <source>
        <dbReference type="SAM" id="Phobius"/>
    </source>
</evidence>
<keyword evidence="1" id="KW-1133">Transmembrane helix</keyword>
<accession>A0A832AX59</accession>
<name>A0A832AX59_DESAE</name>
<protein>
    <recommendedName>
        <fullName evidence="2">Glutaredoxin domain-containing protein</fullName>
    </recommendedName>
</protein>
<dbReference type="InterPro" id="IPR002109">
    <property type="entry name" value="Glutaredoxin"/>
</dbReference>
<dbReference type="InterPro" id="IPR036249">
    <property type="entry name" value="Thioredoxin-like_sf"/>
</dbReference>
<proteinExistence type="predicted"/>
<keyword evidence="1" id="KW-0812">Transmembrane</keyword>
<feature type="transmembrane region" description="Helical" evidence="1">
    <location>
        <begin position="37"/>
        <end position="55"/>
    </location>
</feature>
<keyword evidence="1" id="KW-0472">Membrane</keyword>
<dbReference type="AlphaFoldDB" id="A0A832AX59"/>
<evidence type="ECO:0000313" key="3">
    <source>
        <dbReference type="EMBL" id="HGA37224.1"/>
    </source>
</evidence>
<dbReference type="EMBL" id="DTPL01000010">
    <property type="protein sequence ID" value="HGA37224.1"/>
    <property type="molecule type" value="Genomic_DNA"/>
</dbReference>
<organism evidence="3">
    <name type="scientific">Desulfurella acetivorans</name>
    <dbReference type="NCBI Taxonomy" id="33002"/>
    <lineage>
        <taxon>Bacteria</taxon>
        <taxon>Pseudomonadati</taxon>
        <taxon>Campylobacterota</taxon>
        <taxon>Desulfurellia</taxon>
        <taxon>Desulfurellales</taxon>
        <taxon>Desulfurellaceae</taxon>
        <taxon>Desulfurella</taxon>
    </lineage>
</organism>
<gene>
    <name evidence="3" type="ORF">ENX80_00180</name>
</gene>
<sequence>MSFQIFSLKVICYFCFSIFLIFLISVVWRLLAKHYSMLFAIFGFFSVFFIGFFIMPNLSPLKQGYDLFYSKTCPHCEKTIAYLKTSRINVNLYDAQDYKNFLNNIGIDEVPVLFINLKDQKKFIVGEENIERYFSVNSQNSNYNFFNENQTCIIGDNCTK</sequence>
<dbReference type="Gene3D" id="3.40.30.10">
    <property type="entry name" value="Glutaredoxin"/>
    <property type="match status" value="1"/>
</dbReference>
<dbReference type="SUPFAM" id="SSF52833">
    <property type="entry name" value="Thioredoxin-like"/>
    <property type="match status" value="1"/>
</dbReference>
<reference evidence="3" key="1">
    <citation type="journal article" date="2020" name="mSystems">
        <title>Genome- and Community-Level Interaction Insights into Carbon Utilization and Element Cycling Functions of Hydrothermarchaeota in Hydrothermal Sediment.</title>
        <authorList>
            <person name="Zhou Z."/>
            <person name="Liu Y."/>
            <person name="Xu W."/>
            <person name="Pan J."/>
            <person name="Luo Z.H."/>
            <person name="Li M."/>
        </authorList>
    </citation>
    <scope>NUCLEOTIDE SEQUENCE [LARGE SCALE GENOMIC DNA]</scope>
    <source>
        <strain evidence="3">SpSt-972</strain>
    </source>
</reference>
<comment type="caution">
    <text evidence="3">The sequence shown here is derived from an EMBL/GenBank/DDBJ whole genome shotgun (WGS) entry which is preliminary data.</text>
</comment>
<feature type="transmembrane region" description="Helical" evidence="1">
    <location>
        <begin position="12"/>
        <end position="31"/>
    </location>
</feature>